<proteinExistence type="evidence at transcript level"/>
<accession>A0A023G046</accession>
<feature type="transmembrane region" description="Helical" evidence="1">
    <location>
        <begin position="6"/>
        <end position="26"/>
    </location>
</feature>
<reference evidence="2" key="1">
    <citation type="submission" date="2014-03" db="EMBL/GenBank/DDBJ databases">
        <title>The sialotranscriptome of Amblyomma triste, Amblyomma parvum and Amblyomma cajennense ticks, uncovered by 454-based RNA-seq.</title>
        <authorList>
            <person name="Garcia G.R."/>
            <person name="Gardinassi L.G."/>
            <person name="Ribeiro J.M."/>
            <person name="Anatrielo E."/>
            <person name="Ferreira B.R."/>
            <person name="Moreira H.N."/>
            <person name="Mafra C."/>
            <person name="Olegario M.M."/>
            <person name="Szabo P.J."/>
            <person name="Miranda-Santos I.K."/>
            <person name="Maruyama S.R."/>
        </authorList>
    </citation>
    <scope>NUCLEOTIDE SEQUENCE</scope>
    <source>
        <strain evidence="2">Araguapaz</strain>
        <tissue evidence="2">Salivary glands</tissue>
    </source>
</reference>
<keyword evidence="1" id="KW-1133">Transmembrane helix</keyword>
<name>A0A023G046_AMBPA</name>
<dbReference type="EMBL" id="GBBL01000163">
    <property type="protein sequence ID" value="JAC27157.1"/>
    <property type="molecule type" value="mRNA"/>
</dbReference>
<sequence length="114" mass="12857">MQKQSVQYVVFVLFSFHAAISHQIGARMTRLLSRTSTWFVQQACTCAIIHWPEELQGHPTSFCLQYVALSCREIELLPRAKNSVGLNVLTVSPVLRTLSASFVGWRSKHHSASQ</sequence>
<keyword evidence="1" id="KW-0812">Transmembrane</keyword>
<organism evidence="2">
    <name type="scientific">Amblyomma parvum</name>
    <name type="common">South American tick</name>
    <dbReference type="NCBI Taxonomy" id="251391"/>
    <lineage>
        <taxon>Eukaryota</taxon>
        <taxon>Metazoa</taxon>
        <taxon>Ecdysozoa</taxon>
        <taxon>Arthropoda</taxon>
        <taxon>Chelicerata</taxon>
        <taxon>Arachnida</taxon>
        <taxon>Acari</taxon>
        <taxon>Parasitiformes</taxon>
        <taxon>Ixodida</taxon>
        <taxon>Ixodoidea</taxon>
        <taxon>Ixodidae</taxon>
        <taxon>Amblyomminae</taxon>
        <taxon>Amblyomma</taxon>
    </lineage>
</organism>
<evidence type="ECO:0000256" key="1">
    <source>
        <dbReference type="SAM" id="Phobius"/>
    </source>
</evidence>
<protein>
    <submittedName>
        <fullName evidence="2">Putative secreted protein</fullName>
    </submittedName>
</protein>
<dbReference type="AlphaFoldDB" id="A0A023G046"/>
<keyword evidence="1" id="KW-0472">Membrane</keyword>
<evidence type="ECO:0000313" key="2">
    <source>
        <dbReference type="EMBL" id="JAC27157.1"/>
    </source>
</evidence>